<organism evidence="2 3">
    <name type="scientific">Flavihumibacter solisilvae</name>
    <dbReference type="NCBI Taxonomy" id="1349421"/>
    <lineage>
        <taxon>Bacteria</taxon>
        <taxon>Pseudomonadati</taxon>
        <taxon>Bacteroidota</taxon>
        <taxon>Chitinophagia</taxon>
        <taxon>Chitinophagales</taxon>
        <taxon>Chitinophagaceae</taxon>
        <taxon>Flavihumibacter</taxon>
    </lineage>
</organism>
<feature type="domain" description="AMP-dependent synthetase/ligase" evidence="1">
    <location>
        <begin position="78"/>
        <end position="288"/>
    </location>
</feature>
<dbReference type="Gene3D" id="3.40.50.12780">
    <property type="entry name" value="N-terminal domain of ligase-like"/>
    <property type="match status" value="1"/>
</dbReference>
<dbReference type="AlphaFoldDB" id="A0A0C1ILM8"/>
<gene>
    <name evidence="2" type="ORF">OI18_07420</name>
</gene>
<protein>
    <submittedName>
        <fullName evidence="2">Phenylacetate--CoA ligase</fullName>
    </submittedName>
</protein>
<dbReference type="PANTHER" id="PTHR43845">
    <property type="entry name" value="BLR5969 PROTEIN"/>
    <property type="match status" value="1"/>
</dbReference>
<dbReference type="OrthoDB" id="580775at2"/>
<keyword evidence="2" id="KW-0436">Ligase</keyword>
<keyword evidence="3" id="KW-1185">Reference proteome</keyword>
<dbReference type="InterPro" id="IPR042099">
    <property type="entry name" value="ANL_N_sf"/>
</dbReference>
<dbReference type="EMBL" id="JSVC01000008">
    <property type="protein sequence ID" value="KIC95140.1"/>
    <property type="molecule type" value="Genomic_DNA"/>
</dbReference>
<dbReference type="SUPFAM" id="SSF56801">
    <property type="entry name" value="Acetyl-CoA synthetase-like"/>
    <property type="match status" value="1"/>
</dbReference>
<dbReference type="InterPro" id="IPR000873">
    <property type="entry name" value="AMP-dep_synth/lig_dom"/>
</dbReference>
<dbReference type="Pfam" id="PF00501">
    <property type="entry name" value="AMP-binding"/>
    <property type="match status" value="1"/>
</dbReference>
<sequence length="429" mass="48130">MYASEIAYQNPELISSMQAEKLQELMRYLQQHSPFYREMFAASGIDPMQVKKLGDLAALPVTNKEDLQRRNWDFLCVDRNRIAEYVASSGTLGTPVTIALTANDLDRLAYNEYCSFTMAGGSENDIYQLMLTLDRQFMAGIAYYLGIRRLGAGLVRVGPGAPFLQWETIKRLSPTVIIGVPSFIVKLIEYAESAGIDLNSSSVTTAICIGESIRSADNRLNLLGQRISSAWNIRLVSTYASTEMQTAFTECPEGAGGHLNPELLIVELLDEYNNPVGPGEEGEVTITTLGVEGMPLLRYKTGDICRFHGEPCKCGRKTPRLSSVIGRKQQMIKLKGTTFYPPMLYEVLHEISEVKDYVVELKSNEWGTDEVFLHLHITREDESVLQKIRELLRSRLRVIPDIRIVSGAELHQLQFPEGGRKAQKLIDNR</sequence>
<dbReference type="Proteomes" id="UP000031408">
    <property type="component" value="Unassembled WGS sequence"/>
</dbReference>
<evidence type="ECO:0000259" key="1">
    <source>
        <dbReference type="Pfam" id="PF00501"/>
    </source>
</evidence>
<accession>A0A0C1ILM8</accession>
<dbReference type="RefSeq" id="WP_039138585.1">
    <property type="nucleotide sequence ID" value="NZ_JSVC01000008.1"/>
</dbReference>
<evidence type="ECO:0000313" key="2">
    <source>
        <dbReference type="EMBL" id="KIC95140.1"/>
    </source>
</evidence>
<reference evidence="2 3" key="1">
    <citation type="submission" date="2014-11" db="EMBL/GenBank/DDBJ databases">
        <title>Genome sequence of Flavihumibacter solisilvae 3-3.</title>
        <authorList>
            <person name="Zhou G."/>
            <person name="Li M."/>
            <person name="Wang G."/>
        </authorList>
    </citation>
    <scope>NUCLEOTIDE SEQUENCE [LARGE SCALE GENOMIC DNA]</scope>
    <source>
        <strain evidence="2 3">3-3</strain>
    </source>
</reference>
<dbReference type="PANTHER" id="PTHR43845:SF1">
    <property type="entry name" value="BLR5969 PROTEIN"/>
    <property type="match status" value="1"/>
</dbReference>
<dbReference type="GO" id="GO:0016874">
    <property type="term" value="F:ligase activity"/>
    <property type="evidence" value="ECO:0007669"/>
    <property type="project" value="UniProtKB-KW"/>
</dbReference>
<proteinExistence type="predicted"/>
<name>A0A0C1ILM8_9BACT</name>
<comment type="caution">
    <text evidence="2">The sequence shown here is derived from an EMBL/GenBank/DDBJ whole genome shotgun (WGS) entry which is preliminary data.</text>
</comment>
<dbReference type="InterPro" id="IPR045851">
    <property type="entry name" value="AMP-bd_C_sf"/>
</dbReference>
<evidence type="ECO:0000313" key="3">
    <source>
        <dbReference type="Proteomes" id="UP000031408"/>
    </source>
</evidence>
<dbReference type="Gene3D" id="3.30.300.30">
    <property type="match status" value="1"/>
</dbReference>
<dbReference type="STRING" id="1349421.OI18_07420"/>